<dbReference type="InterPro" id="IPR021522">
    <property type="entry name" value="MctB"/>
</dbReference>
<accession>A0ABX5VMN9</accession>
<dbReference type="Pfam" id="PF11382">
    <property type="entry name" value="MctB"/>
    <property type="match status" value="1"/>
</dbReference>
<evidence type="ECO:0000256" key="1">
    <source>
        <dbReference type="SAM" id="Coils"/>
    </source>
</evidence>
<feature type="region of interest" description="Disordered" evidence="2">
    <location>
        <begin position="318"/>
        <end position="358"/>
    </location>
</feature>
<dbReference type="EMBL" id="CP040899">
    <property type="protein sequence ID" value="QDB79762.1"/>
    <property type="molecule type" value="Genomic_DNA"/>
</dbReference>
<proteinExistence type="predicted"/>
<name>A0ABX5VMN9_9MICO</name>
<keyword evidence="4" id="KW-1185">Reference proteome</keyword>
<keyword evidence="1" id="KW-0175">Coiled coil</keyword>
<gene>
    <name evidence="3" type="ORF">FE251_10535</name>
</gene>
<protein>
    <submittedName>
        <fullName evidence="3">Copper transporter</fullName>
    </submittedName>
</protein>
<evidence type="ECO:0000313" key="4">
    <source>
        <dbReference type="Proteomes" id="UP000313948"/>
    </source>
</evidence>
<reference evidence="3 4" key="1">
    <citation type="submission" date="2019-05" db="EMBL/GenBank/DDBJ databases">
        <title>Georgenia *** sp. nov., and Georgenia *** sp. nov., isolated from the intestinal contents of plateau pika (Ochotona curzoniae) in the Qinghai-Tibet plateau of China.</title>
        <authorList>
            <person name="Tian Z."/>
        </authorList>
    </citation>
    <scope>NUCLEOTIDE SEQUENCE [LARGE SCALE GENOMIC DNA]</scope>
    <source>
        <strain evidence="3 4">Z294</strain>
    </source>
</reference>
<evidence type="ECO:0000256" key="2">
    <source>
        <dbReference type="SAM" id="MobiDB-lite"/>
    </source>
</evidence>
<sequence>MIDFRYHLVSLIAVFLALALGIVLGAGPLNEPLGDQLTGQVEELREDRDRLRTELEVSEAEVEQRDQFIDELAAATLGSRLEGRAVATVVLPSANSDDVADVRLRLEQAGATVTGQVQVTEEWTNPDSAAFRSSLAGQILGYLDPVPADGAEPGVILGTALGQALTRSDAEGAPTADARTLLELLADAGLVEVVDDPTQAANATVVIAPRSEETGPEESMEPADLETREQRLAEEVELVRGLAETGEGSVVAGSAATALDLVSAIRADSTAVETVTTTDSVSEITGRLNVPMALAVAISGEVGQFGVGADATAAVPPAVYLSPPASPQPEETADGAEGSTEDTGGDAGTTEDETADAA</sequence>
<dbReference type="RefSeq" id="WP_139948739.1">
    <property type="nucleotide sequence ID" value="NZ_CP040899.1"/>
</dbReference>
<organism evidence="3 4">
    <name type="scientific">Georgenia wutianyii</name>
    <dbReference type="NCBI Taxonomy" id="2585135"/>
    <lineage>
        <taxon>Bacteria</taxon>
        <taxon>Bacillati</taxon>
        <taxon>Actinomycetota</taxon>
        <taxon>Actinomycetes</taxon>
        <taxon>Micrococcales</taxon>
        <taxon>Bogoriellaceae</taxon>
        <taxon>Georgenia</taxon>
    </lineage>
</organism>
<evidence type="ECO:0000313" key="3">
    <source>
        <dbReference type="EMBL" id="QDB79762.1"/>
    </source>
</evidence>
<dbReference type="Proteomes" id="UP000313948">
    <property type="component" value="Chromosome"/>
</dbReference>
<feature type="compositionally biased region" description="Acidic residues" evidence="2">
    <location>
        <begin position="331"/>
        <end position="358"/>
    </location>
</feature>
<feature type="coiled-coil region" evidence="1">
    <location>
        <begin position="34"/>
        <end position="61"/>
    </location>
</feature>